<dbReference type="GO" id="GO:0004458">
    <property type="term" value="F:D-lactate dehydrogenase (cytochrome) activity"/>
    <property type="evidence" value="ECO:0007669"/>
    <property type="project" value="UniProtKB-EC"/>
</dbReference>
<comment type="similarity">
    <text evidence="3">Belongs to the FAD-binding oxidoreductase/transferase type 4 family.</text>
</comment>
<evidence type="ECO:0000256" key="9">
    <source>
        <dbReference type="ARBA" id="ARBA00038897"/>
    </source>
</evidence>
<protein>
    <recommendedName>
        <fullName evidence="9">D-lactate dehydrogenase (cytochrome)</fullName>
        <ecNumber evidence="9">1.1.2.4</ecNumber>
    </recommendedName>
</protein>
<evidence type="ECO:0000313" key="12">
    <source>
        <dbReference type="Proteomes" id="UP001172681"/>
    </source>
</evidence>
<dbReference type="Gene3D" id="3.30.465.10">
    <property type="match status" value="1"/>
</dbReference>
<evidence type="ECO:0000256" key="7">
    <source>
        <dbReference type="ARBA" id="ARBA00023002"/>
    </source>
</evidence>
<evidence type="ECO:0000313" key="11">
    <source>
        <dbReference type="EMBL" id="KAJ9633588.1"/>
    </source>
</evidence>
<dbReference type="GO" id="GO:1903457">
    <property type="term" value="P:lactate catabolic process"/>
    <property type="evidence" value="ECO:0007669"/>
    <property type="project" value="TreeGrafter"/>
</dbReference>
<dbReference type="InterPro" id="IPR016164">
    <property type="entry name" value="FAD-linked_Oxase-like_C"/>
</dbReference>
<keyword evidence="12" id="KW-1185">Reference proteome</keyword>
<evidence type="ECO:0000256" key="5">
    <source>
        <dbReference type="ARBA" id="ARBA00022827"/>
    </source>
</evidence>
<evidence type="ECO:0000256" key="1">
    <source>
        <dbReference type="ARBA" id="ARBA00001974"/>
    </source>
</evidence>
<dbReference type="InterPro" id="IPR016169">
    <property type="entry name" value="FAD-bd_PCMH_sub2"/>
</dbReference>
<dbReference type="EC" id="1.1.2.4" evidence="9"/>
<organism evidence="11 12">
    <name type="scientific">Knufia peltigerae</name>
    <dbReference type="NCBI Taxonomy" id="1002370"/>
    <lineage>
        <taxon>Eukaryota</taxon>
        <taxon>Fungi</taxon>
        <taxon>Dikarya</taxon>
        <taxon>Ascomycota</taxon>
        <taxon>Pezizomycotina</taxon>
        <taxon>Eurotiomycetes</taxon>
        <taxon>Chaetothyriomycetidae</taxon>
        <taxon>Chaetothyriales</taxon>
        <taxon>Trichomeriaceae</taxon>
        <taxon>Knufia</taxon>
    </lineage>
</organism>
<dbReference type="Pfam" id="PF01565">
    <property type="entry name" value="FAD_binding_4"/>
    <property type="match status" value="1"/>
</dbReference>
<dbReference type="SUPFAM" id="SSF55103">
    <property type="entry name" value="FAD-linked oxidases, C-terminal domain"/>
    <property type="match status" value="1"/>
</dbReference>
<dbReference type="GO" id="GO:0071949">
    <property type="term" value="F:FAD binding"/>
    <property type="evidence" value="ECO:0007669"/>
    <property type="project" value="InterPro"/>
</dbReference>
<evidence type="ECO:0000256" key="2">
    <source>
        <dbReference type="ARBA" id="ARBA00004173"/>
    </source>
</evidence>
<evidence type="ECO:0000256" key="6">
    <source>
        <dbReference type="ARBA" id="ARBA00022946"/>
    </source>
</evidence>
<name>A0AA38Y2X3_9EURO</name>
<dbReference type="PROSITE" id="PS51387">
    <property type="entry name" value="FAD_PCMH"/>
    <property type="match status" value="1"/>
</dbReference>
<sequence length="431" mass="46927">MEKAIAEIAARLGNDSISIDDEVLFSHGFSEWSNHNADRLPVAVVFPSNTEAVAQIVKICKMYRIPLIPYSGGSSVEGGISAPYGGFSIDFVNMNKIVELHREDMDVVVQPAVSWMDLNEKISESGLFFPMDPGPTAQIGGMVGTNCSGTNAVRYGTMRDWVLNLTVVLSDGSVVKTRRRPRKSSAGYNLNGLFVGSEGTLGIVTEITLKLAPVPEATAVAVVSFQSMRSAAQAAVAVVRKGIPINCVEILDDVQMSVINRVGNTDRLWEEAPTLFFKFAGSEGIVKESIAEVSKIIKDHGGSDFQFSKDEKSQKQLWSARKEALWSMLSLRTSGTGVWSTDVAVPLSRVADLIETCKKDLDETGLFGGMVGHVGDGNFHETILFDGEDEKAKVEKCVHDMVENAIDMDGTCTVRLNPFKIEDFMLTNWTS</sequence>
<dbReference type="AlphaFoldDB" id="A0AA38Y2X3"/>
<dbReference type="GO" id="GO:0005739">
    <property type="term" value="C:mitochondrion"/>
    <property type="evidence" value="ECO:0007669"/>
    <property type="project" value="UniProtKB-SubCell"/>
</dbReference>
<evidence type="ECO:0000256" key="8">
    <source>
        <dbReference type="ARBA" id="ARBA00023128"/>
    </source>
</evidence>
<keyword evidence="8" id="KW-0496">Mitochondrion</keyword>
<accession>A0AA38Y2X3</accession>
<keyword evidence="4" id="KW-0285">Flavoprotein</keyword>
<comment type="cofactor">
    <cofactor evidence="1">
        <name>FAD</name>
        <dbReference type="ChEBI" id="CHEBI:57692"/>
    </cofactor>
</comment>
<evidence type="ECO:0000256" key="3">
    <source>
        <dbReference type="ARBA" id="ARBA00008000"/>
    </source>
</evidence>
<dbReference type="PANTHER" id="PTHR11748">
    <property type="entry name" value="D-LACTATE DEHYDROGENASE"/>
    <property type="match status" value="1"/>
</dbReference>
<dbReference type="FunFam" id="3.30.465.10:FF:000014">
    <property type="entry name" value="D-lactate dehydrogenase (Cytochrome), putative"/>
    <property type="match status" value="1"/>
</dbReference>
<dbReference type="Pfam" id="PF02913">
    <property type="entry name" value="FAD-oxidase_C"/>
    <property type="match status" value="1"/>
</dbReference>
<comment type="caution">
    <text evidence="11">The sequence shown here is derived from an EMBL/GenBank/DDBJ whole genome shotgun (WGS) entry which is preliminary data.</text>
</comment>
<dbReference type="GO" id="GO:0008720">
    <property type="term" value="F:D-lactate dehydrogenase (NAD+) activity"/>
    <property type="evidence" value="ECO:0007669"/>
    <property type="project" value="TreeGrafter"/>
</dbReference>
<dbReference type="EMBL" id="JAPDRN010000044">
    <property type="protein sequence ID" value="KAJ9633588.1"/>
    <property type="molecule type" value="Genomic_DNA"/>
</dbReference>
<keyword evidence="5" id="KW-0274">FAD</keyword>
<comment type="subcellular location">
    <subcellularLocation>
        <location evidence="2">Mitochondrion</location>
    </subcellularLocation>
</comment>
<dbReference type="PANTHER" id="PTHR11748:SF111">
    <property type="entry name" value="D-LACTATE DEHYDROGENASE, MITOCHONDRIAL-RELATED"/>
    <property type="match status" value="1"/>
</dbReference>
<dbReference type="InterPro" id="IPR036318">
    <property type="entry name" value="FAD-bd_PCMH-like_sf"/>
</dbReference>
<keyword evidence="7 11" id="KW-0560">Oxidoreductase</keyword>
<feature type="domain" description="FAD-binding PCMH-type" evidence="10">
    <location>
        <begin position="37"/>
        <end position="214"/>
    </location>
</feature>
<dbReference type="Proteomes" id="UP001172681">
    <property type="component" value="Unassembled WGS sequence"/>
</dbReference>
<reference evidence="11" key="1">
    <citation type="submission" date="2022-10" db="EMBL/GenBank/DDBJ databases">
        <title>Culturing micro-colonial fungi from biological soil crusts in the Mojave desert and describing Neophaeococcomyces mojavensis, and introducing the new genera and species Taxawa tesnikishii.</title>
        <authorList>
            <person name="Kurbessoian T."/>
            <person name="Stajich J.E."/>
        </authorList>
    </citation>
    <scope>NUCLEOTIDE SEQUENCE</scope>
    <source>
        <strain evidence="11">TK_35</strain>
    </source>
</reference>
<proteinExistence type="inferred from homology"/>
<evidence type="ECO:0000256" key="4">
    <source>
        <dbReference type="ARBA" id="ARBA00022630"/>
    </source>
</evidence>
<evidence type="ECO:0000259" key="10">
    <source>
        <dbReference type="PROSITE" id="PS51387"/>
    </source>
</evidence>
<dbReference type="InterPro" id="IPR004113">
    <property type="entry name" value="FAD-bd_oxidored_4_C"/>
</dbReference>
<dbReference type="SUPFAM" id="SSF56176">
    <property type="entry name" value="FAD-binding/transporter-associated domain-like"/>
    <property type="match status" value="1"/>
</dbReference>
<dbReference type="Gene3D" id="3.30.70.2740">
    <property type="match status" value="1"/>
</dbReference>
<gene>
    <name evidence="11" type="primary">DLD1_3</name>
    <name evidence="11" type="ORF">H2204_006794</name>
</gene>
<keyword evidence="6" id="KW-0809">Transit peptide</keyword>
<dbReference type="InterPro" id="IPR006094">
    <property type="entry name" value="Oxid_FAD_bind_N"/>
</dbReference>
<dbReference type="InterPro" id="IPR016166">
    <property type="entry name" value="FAD-bd_PCMH"/>
</dbReference>
<dbReference type="FunFam" id="3.30.70.2740:FF:000001">
    <property type="entry name" value="D-lactate dehydrogenase mitochondrial"/>
    <property type="match status" value="1"/>
</dbReference>